<feature type="region of interest" description="Disordered" evidence="1">
    <location>
        <begin position="140"/>
        <end position="194"/>
    </location>
</feature>
<feature type="domain" description="Aldehyde oxidase/xanthine dehydrogenase a/b hammerhead" evidence="2">
    <location>
        <begin position="34"/>
        <end position="139"/>
    </location>
</feature>
<organism evidence="3 4">
    <name type="scientific">Stenotrophomonas maltophilia</name>
    <name type="common">Pseudomonas maltophilia</name>
    <name type="synonym">Xanthomonas maltophilia</name>
    <dbReference type="NCBI Taxonomy" id="40324"/>
    <lineage>
        <taxon>Bacteria</taxon>
        <taxon>Pseudomonadati</taxon>
        <taxon>Pseudomonadota</taxon>
        <taxon>Gammaproteobacteria</taxon>
        <taxon>Lysobacterales</taxon>
        <taxon>Lysobacteraceae</taxon>
        <taxon>Stenotrophomonas</taxon>
        <taxon>Stenotrophomonas maltophilia group</taxon>
    </lineage>
</organism>
<sequence length="194" mass="21825">MPLEFNAPAGDNLFDKAKVVGKSTPRIDGPRKTTGTAPYAYERHDVAPNQVYGYIVGAGIGKGRIIRWMPPAHVPPPACWRSSPHRNQAGRQVELEQRATVGGSEVAHYHQAIACVVAETFEQARAAAALIRTRYERGKGRFDSQRWRRPRRWPRGAVASPTGRRSAIRHRLRERGGQARRDLPHSRRNRGARR</sequence>
<dbReference type="Pfam" id="PF01315">
    <property type="entry name" value="Ald_Xan_dh_C"/>
    <property type="match status" value="1"/>
</dbReference>
<proteinExistence type="predicted"/>
<comment type="caution">
    <text evidence="3">The sequence shown here is derived from an EMBL/GenBank/DDBJ whole genome shotgun (WGS) entry which is preliminary data.</text>
</comment>
<evidence type="ECO:0000313" key="4">
    <source>
        <dbReference type="Proteomes" id="UP000243478"/>
    </source>
</evidence>
<evidence type="ECO:0000313" key="3">
    <source>
        <dbReference type="EMBL" id="KKD57258.1"/>
    </source>
</evidence>
<dbReference type="PATRIC" id="fig|40324.63.peg.3824"/>
<name>A0A0F5ZNK1_STEMA</name>
<gene>
    <name evidence="3" type="ORF">VM57_10350</name>
</gene>
<dbReference type="SUPFAM" id="SSF54665">
    <property type="entry name" value="CO dehydrogenase molybdoprotein N-domain-like"/>
    <property type="match status" value="1"/>
</dbReference>
<dbReference type="Proteomes" id="UP000243478">
    <property type="component" value="Unassembled WGS sequence"/>
</dbReference>
<accession>A0A0F5ZNK1</accession>
<dbReference type="InterPro" id="IPR000674">
    <property type="entry name" value="Ald_Oxase/Xan_DH_a/b"/>
</dbReference>
<reference evidence="3 4" key="1">
    <citation type="submission" date="2015-03" db="EMBL/GenBank/DDBJ databases">
        <title>Draft genome of Stenotrophomonas maltophila isolated from urine specimen.</title>
        <authorList>
            <person name="Murugan N."/>
            <person name="Malathi J."/>
            <person name="Umashankar V."/>
            <person name="Madhavan H."/>
        </authorList>
    </citation>
    <scope>NUCLEOTIDE SEQUENCE [LARGE SCALE GENOMIC DNA]</scope>
    <source>
        <strain evidence="3 4">JMNMN1</strain>
    </source>
</reference>
<dbReference type="AlphaFoldDB" id="A0A0F5ZNK1"/>
<evidence type="ECO:0000259" key="2">
    <source>
        <dbReference type="SMART" id="SM01008"/>
    </source>
</evidence>
<dbReference type="SMART" id="SM01008">
    <property type="entry name" value="Ald_Xan_dh_C"/>
    <property type="match status" value="1"/>
</dbReference>
<dbReference type="EMBL" id="JZRZ01000018">
    <property type="protein sequence ID" value="KKD57258.1"/>
    <property type="molecule type" value="Genomic_DNA"/>
</dbReference>
<protein>
    <recommendedName>
        <fullName evidence="2">Aldehyde oxidase/xanthine dehydrogenase a/b hammerhead domain-containing protein</fullName>
    </recommendedName>
</protein>
<feature type="compositionally biased region" description="Basic and acidic residues" evidence="1">
    <location>
        <begin position="174"/>
        <end position="185"/>
    </location>
</feature>
<dbReference type="Gene3D" id="3.90.1170.50">
    <property type="entry name" value="Aldehyde oxidase/xanthine dehydrogenase, a/b hammerhead"/>
    <property type="match status" value="1"/>
</dbReference>
<dbReference type="InterPro" id="IPR036856">
    <property type="entry name" value="Ald_Oxase/Xan_DH_a/b_sf"/>
</dbReference>
<evidence type="ECO:0000256" key="1">
    <source>
        <dbReference type="SAM" id="MobiDB-lite"/>
    </source>
</evidence>